<sequence length="192" mass="22725">MREDTIRIRFDFGVNSLYDLGYFSVDIYHLIVFCELLEKEYENSQFLEEIFFSPSWGFRLTRNAKVLREFRHKAKIVHLQDGSIELVIAGIGAIASIVVPIMLHLVQEKSRRSDERIIFEVNSDDYEVNRLIDEVQKGYYGFDEAGVEWLLDTLSRWNYDVRVQSKDVYKISKVLQGIERRMVRTIPKYTKK</sequence>
<keyword evidence="1" id="KW-1133">Transmembrane helix</keyword>
<accession>A0A154BSQ1</accession>
<keyword evidence="1" id="KW-0472">Membrane</keyword>
<evidence type="ECO:0000313" key="3">
    <source>
        <dbReference type="Proteomes" id="UP000076268"/>
    </source>
</evidence>
<feature type="transmembrane region" description="Helical" evidence="1">
    <location>
        <begin position="86"/>
        <end position="106"/>
    </location>
</feature>
<keyword evidence="1" id="KW-0812">Transmembrane</keyword>
<gene>
    <name evidence="2" type="ORF">AXX12_18505</name>
</gene>
<reference evidence="2 3" key="1">
    <citation type="submission" date="2016-02" db="EMBL/GenBank/DDBJ databases">
        <title>Anaerosporomusa subterraneum gen. nov., sp. nov., a spore-forming obligate anaerobe isolated from saprolite.</title>
        <authorList>
            <person name="Choi J.K."/>
            <person name="Shah M."/>
            <person name="Yee N."/>
        </authorList>
    </citation>
    <scope>NUCLEOTIDE SEQUENCE [LARGE SCALE GENOMIC DNA]</scope>
    <source>
        <strain evidence="2 3">RU4</strain>
    </source>
</reference>
<evidence type="ECO:0000256" key="1">
    <source>
        <dbReference type="SAM" id="Phobius"/>
    </source>
</evidence>
<dbReference type="AlphaFoldDB" id="A0A154BSQ1"/>
<dbReference type="RefSeq" id="WP_066240468.1">
    <property type="nucleotide sequence ID" value="NZ_LSGP01000016.1"/>
</dbReference>
<dbReference type="Proteomes" id="UP000076268">
    <property type="component" value="Unassembled WGS sequence"/>
</dbReference>
<name>A0A154BSQ1_ANASB</name>
<comment type="caution">
    <text evidence="2">The sequence shown here is derived from an EMBL/GenBank/DDBJ whole genome shotgun (WGS) entry which is preliminary data.</text>
</comment>
<keyword evidence="3" id="KW-1185">Reference proteome</keyword>
<dbReference type="EMBL" id="LSGP01000016">
    <property type="protein sequence ID" value="KYZ76895.1"/>
    <property type="molecule type" value="Genomic_DNA"/>
</dbReference>
<protein>
    <submittedName>
        <fullName evidence="2">Uncharacterized protein</fullName>
    </submittedName>
</protein>
<proteinExistence type="predicted"/>
<organism evidence="2 3">
    <name type="scientific">Anaerosporomusa subterranea</name>
    <dbReference type="NCBI Taxonomy" id="1794912"/>
    <lineage>
        <taxon>Bacteria</taxon>
        <taxon>Bacillati</taxon>
        <taxon>Bacillota</taxon>
        <taxon>Negativicutes</taxon>
        <taxon>Acetonemataceae</taxon>
        <taxon>Anaerosporomusa</taxon>
    </lineage>
</organism>
<evidence type="ECO:0000313" key="2">
    <source>
        <dbReference type="EMBL" id="KYZ76895.1"/>
    </source>
</evidence>
<dbReference type="OrthoDB" id="9849147at2"/>